<keyword evidence="1" id="KW-1133">Transmembrane helix</keyword>
<keyword evidence="1" id="KW-0472">Membrane</keyword>
<dbReference type="PANTHER" id="PTHR36978">
    <property type="entry name" value="P-LOOP CONTAINING NUCLEOTIDE TRIPHOSPHATE HYDROLASE"/>
    <property type="match status" value="1"/>
</dbReference>
<dbReference type="PANTHER" id="PTHR36978:SF4">
    <property type="entry name" value="P-LOOP CONTAINING NUCLEOSIDE TRIPHOSPHATE HYDROLASE PROTEIN"/>
    <property type="match status" value="1"/>
</dbReference>
<evidence type="ECO:0008006" key="3">
    <source>
        <dbReference type="Google" id="ProtNLM"/>
    </source>
</evidence>
<keyword evidence="1" id="KW-0812">Transmembrane</keyword>
<sequence length="246" mass="27965">MNLEVIGAGFGRTGTLSLKAALEELGFGPCYHMRELYEHPEHVEQWQAAVRGEPVDWERVLGDYRSTVDWPGCSFYEELLEMNPDAKVILTVRDPQRWYESARDTIYRASKASYSAAFGLAGLVIPRVRPINSASRFVSELIWKGDFDGRFGDRGYAIGVFERHNEEVERRVPPERLLVYEVKQGWGPLCDFLGVETPDEPFPHLNDGEAFRVWIRRVRLSTAAALAVGVSLAGLAVLRLGRRRRR</sequence>
<gene>
    <name evidence="2" type="ORF">AVDCRST_MAG28-3640</name>
</gene>
<dbReference type="AlphaFoldDB" id="A0A6J4R3D6"/>
<dbReference type="SUPFAM" id="SSF52540">
    <property type="entry name" value="P-loop containing nucleoside triphosphate hydrolases"/>
    <property type="match status" value="1"/>
</dbReference>
<accession>A0A6J4R3D6</accession>
<name>A0A6J4R3D6_9ACTN</name>
<proteinExistence type="predicted"/>
<protein>
    <recommendedName>
        <fullName evidence="3">Sulfotransferase family protein</fullName>
    </recommendedName>
</protein>
<dbReference type="InterPro" id="IPR040632">
    <property type="entry name" value="Sulfotransfer_4"/>
</dbReference>
<organism evidence="2">
    <name type="scientific">uncultured Rubrobacteraceae bacterium</name>
    <dbReference type="NCBI Taxonomy" id="349277"/>
    <lineage>
        <taxon>Bacteria</taxon>
        <taxon>Bacillati</taxon>
        <taxon>Actinomycetota</taxon>
        <taxon>Rubrobacteria</taxon>
        <taxon>Rubrobacterales</taxon>
        <taxon>Rubrobacteraceae</taxon>
        <taxon>environmental samples</taxon>
    </lineage>
</organism>
<feature type="transmembrane region" description="Helical" evidence="1">
    <location>
        <begin position="220"/>
        <end position="240"/>
    </location>
</feature>
<reference evidence="2" key="1">
    <citation type="submission" date="2020-02" db="EMBL/GenBank/DDBJ databases">
        <authorList>
            <person name="Meier V. D."/>
        </authorList>
    </citation>
    <scope>NUCLEOTIDE SEQUENCE</scope>
    <source>
        <strain evidence="2">AVDCRST_MAG28</strain>
    </source>
</reference>
<dbReference type="Gene3D" id="3.40.50.300">
    <property type="entry name" value="P-loop containing nucleotide triphosphate hydrolases"/>
    <property type="match status" value="1"/>
</dbReference>
<dbReference type="Pfam" id="PF17784">
    <property type="entry name" value="Sulfotransfer_4"/>
    <property type="match status" value="1"/>
</dbReference>
<evidence type="ECO:0000313" key="2">
    <source>
        <dbReference type="EMBL" id="CAA9463008.1"/>
    </source>
</evidence>
<evidence type="ECO:0000256" key="1">
    <source>
        <dbReference type="SAM" id="Phobius"/>
    </source>
</evidence>
<dbReference type="InterPro" id="IPR027417">
    <property type="entry name" value="P-loop_NTPase"/>
</dbReference>
<dbReference type="EMBL" id="CADCVE010000091">
    <property type="protein sequence ID" value="CAA9463008.1"/>
    <property type="molecule type" value="Genomic_DNA"/>
</dbReference>